<dbReference type="PANTHER" id="PTHR15020:SF50">
    <property type="entry name" value="UPF0659 PROTEIN YMR090W"/>
    <property type="match status" value="1"/>
</dbReference>
<feature type="domain" description="NAD(P)-binding" evidence="1">
    <location>
        <begin position="8"/>
        <end position="199"/>
    </location>
</feature>
<evidence type="ECO:0000259" key="1">
    <source>
        <dbReference type="Pfam" id="PF13460"/>
    </source>
</evidence>
<dbReference type="PANTHER" id="PTHR15020">
    <property type="entry name" value="FLAVIN REDUCTASE-RELATED"/>
    <property type="match status" value="1"/>
</dbReference>
<dbReference type="Pfam" id="PF13460">
    <property type="entry name" value="NAD_binding_10"/>
    <property type="match status" value="1"/>
</dbReference>
<sequence length="219" mass="23471">MTATFLIGAHGQIGQQLVPKLINKGITVHAGLRDLNQVTDFSESSLLLPELFDLTVLPETMAEQFKAAKVDSIIFSAGSGGNTGDDATLIIDLDSAVKAMEAAQLAGIKRFILVSSAASNDRSAWDKTGIKPYMIAKYYADKILTQSPLDYTILRPGALLNQPATGHIARVTDKQTDLGQLAISRQDVAEVIATIIDMPTTYRRAYTLGSGSQLIATAF</sequence>
<name>A0ABV3S086_9LACO</name>
<organism evidence="2 3">
    <name type="scientific">Leuconostoc aquikimchii</name>
    <dbReference type="NCBI Taxonomy" id="3236804"/>
    <lineage>
        <taxon>Bacteria</taxon>
        <taxon>Bacillati</taxon>
        <taxon>Bacillota</taxon>
        <taxon>Bacilli</taxon>
        <taxon>Lactobacillales</taxon>
        <taxon>Lactobacillaceae</taxon>
        <taxon>Leuconostoc</taxon>
    </lineage>
</organism>
<dbReference type="CDD" id="cd05243">
    <property type="entry name" value="SDR_a5"/>
    <property type="match status" value="1"/>
</dbReference>
<dbReference type="EC" id="1.1.1.-" evidence="2"/>
<gene>
    <name evidence="2" type="ORF">AB3K24_00605</name>
</gene>
<dbReference type="GO" id="GO:0016491">
    <property type="term" value="F:oxidoreductase activity"/>
    <property type="evidence" value="ECO:0007669"/>
    <property type="project" value="UniProtKB-KW"/>
</dbReference>
<evidence type="ECO:0000313" key="2">
    <source>
        <dbReference type="EMBL" id="MEX0379863.1"/>
    </source>
</evidence>
<dbReference type="Gene3D" id="3.40.50.720">
    <property type="entry name" value="NAD(P)-binding Rossmann-like Domain"/>
    <property type="match status" value="1"/>
</dbReference>
<comment type="caution">
    <text evidence="2">The sequence shown here is derived from an EMBL/GenBank/DDBJ whole genome shotgun (WGS) entry which is preliminary data.</text>
</comment>
<keyword evidence="2" id="KW-0560">Oxidoreductase</keyword>
<reference evidence="2 3" key="1">
    <citation type="submission" date="2024-07" db="EMBL/GenBank/DDBJ databases">
        <authorList>
            <person name="Yun M."/>
        </authorList>
    </citation>
    <scope>NUCLEOTIDE SEQUENCE [LARGE SCALE GENOMIC DNA]</scope>
    <source>
        <strain evidence="2 3">MS01</strain>
    </source>
</reference>
<dbReference type="SUPFAM" id="SSF51735">
    <property type="entry name" value="NAD(P)-binding Rossmann-fold domains"/>
    <property type="match status" value="1"/>
</dbReference>
<evidence type="ECO:0000313" key="3">
    <source>
        <dbReference type="Proteomes" id="UP001556617"/>
    </source>
</evidence>
<dbReference type="InterPro" id="IPR016040">
    <property type="entry name" value="NAD(P)-bd_dom"/>
</dbReference>
<keyword evidence="3" id="KW-1185">Reference proteome</keyword>
<dbReference type="EMBL" id="JBFPER010000001">
    <property type="protein sequence ID" value="MEX0379863.1"/>
    <property type="molecule type" value="Genomic_DNA"/>
</dbReference>
<dbReference type="RefSeq" id="WP_367973194.1">
    <property type="nucleotide sequence ID" value="NZ_JBFPEQ010000001.1"/>
</dbReference>
<proteinExistence type="predicted"/>
<dbReference type="Proteomes" id="UP001556617">
    <property type="component" value="Unassembled WGS sequence"/>
</dbReference>
<protein>
    <submittedName>
        <fullName evidence="2">NAD(P)-binding oxidoreductase</fullName>
        <ecNumber evidence="2">1.1.1.-</ecNumber>
    </submittedName>
</protein>
<accession>A0ABV3S086</accession>
<dbReference type="InterPro" id="IPR036291">
    <property type="entry name" value="NAD(P)-bd_dom_sf"/>
</dbReference>